<feature type="transmembrane region" description="Helical" evidence="6">
    <location>
        <begin position="421"/>
        <end position="440"/>
    </location>
</feature>
<evidence type="ECO:0000256" key="4">
    <source>
        <dbReference type="ARBA" id="ARBA00023136"/>
    </source>
</evidence>
<organism evidence="7 8">
    <name type="scientific">Coniochaeta pulveracea</name>
    <dbReference type="NCBI Taxonomy" id="177199"/>
    <lineage>
        <taxon>Eukaryota</taxon>
        <taxon>Fungi</taxon>
        <taxon>Dikarya</taxon>
        <taxon>Ascomycota</taxon>
        <taxon>Pezizomycotina</taxon>
        <taxon>Sordariomycetes</taxon>
        <taxon>Sordariomycetidae</taxon>
        <taxon>Coniochaetales</taxon>
        <taxon>Coniochaetaceae</taxon>
        <taxon>Coniochaeta</taxon>
    </lineage>
</organism>
<dbReference type="FunFam" id="1.20.1740.10:FF:000025">
    <property type="entry name" value="High-affinity methionine permease"/>
    <property type="match status" value="1"/>
</dbReference>
<comment type="subcellular location">
    <subcellularLocation>
        <location evidence="1">Membrane</location>
        <topology evidence="1">Multi-pass membrane protein</topology>
    </subcellularLocation>
</comment>
<feature type="region of interest" description="Disordered" evidence="5">
    <location>
        <begin position="562"/>
        <end position="590"/>
    </location>
</feature>
<feature type="transmembrane region" description="Helical" evidence="6">
    <location>
        <begin position="489"/>
        <end position="512"/>
    </location>
</feature>
<keyword evidence="3 6" id="KW-1133">Transmembrane helix</keyword>
<evidence type="ECO:0000313" key="7">
    <source>
        <dbReference type="EMBL" id="RKU43145.1"/>
    </source>
</evidence>
<keyword evidence="4 6" id="KW-0472">Membrane</keyword>
<evidence type="ECO:0000256" key="1">
    <source>
        <dbReference type="ARBA" id="ARBA00004141"/>
    </source>
</evidence>
<feature type="transmembrane region" description="Helical" evidence="6">
    <location>
        <begin position="252"/>
        <end position="271"/>
    </location>
</feature>
<evidence type="ECO:0000256" key="5">
    <source>
        <dbReference type="SAM" id="MobiDB-lite"/>
    </source>
</evidence>
<feature type="transmembrane region" description="Helical" evidence="6">
    <location>
        <begin position="452"/>
        <end position="477"/>
    </location>
</feature>
<dbReference type="PANTHER" id="PTHR11785">
    <property type="entry name" value="AMINO ACID TRANSPORTER"/>
    <property type="match status" value="1"/>
</dbReference>
<comment type="caution">
    <text evidence="7">The sequence shown here is derived from an EMBL/GenBank/DDBJ whole genome shotgun (WGS) entry which is preliminary data.</text>
</comment>
<feature type="compositionally biased region" description="Basic and acidic residues" evidence="5">
    <location>
        <begin position="568"/>
        <end position="581"/>
    </location>
</feature>
<dbReference type="InterPro" id="IPR050598">
    <property type="entry name" value="AminoAcid_Transporter"/>
</dbReference>
<evidence type="ECO:0000256" key="6">
    <source>
        <dbReference type="SAM" id="Phobius"/>
    </source>
</evidence>
<dbReference type="STRING" id="177199.A0A420Y5H7"/>
<dbReference type="AlphaFoldDB" id="A0A420Y5H7"/>
<feature type="transmembrane region" description="Helical" evidence="6">
    <location>
        <begin position="347"/>
        <end position="367"/>
    </location>
</feature>
<reference evidence="7 8" key="1">
    <citation type="submission" date="2018-08" db="EMBL/GenBank/DDBJ databases">
        <title>Draft genome of the lignicolous fungus Coniochaeta pulveracea.</title>
        <authorList>
            <person name="Borstlap C.J."/>
            <person name="De Witt R.N."/>
            <person name="Botha A."/>
            <person name="Volschenk H."/>
        </authorList>
    </citation>
    <scope>NUCLEOTIDE SEQUENCE [LARGE SCALE GENOMIC DNA]</scope>
    <source>
        <strain evidence="7 8">CAB683</strain>
    </source>
</reference>
<protein>
    <recommendedName>
        <fullName evidence="9">High-affinity methionine permease</fullName>
    </recommendedName>
</protein>
<gene>
    <name evidence="7" type="ORF">DL546_001262</name>
</gene>
<dbReference type="OrthoDB" id="5982228at2759"/>
<dbReference type="Proteomes" id="UP000275385">
    <property type="component" value="Unassembled WGS sequence"/>
</dbReference>
<feature type="transmembrane region" description="Helical" evidence="6">
    <location>
        <begin position="388"/>
        <end position="409"/>
    </location>
</feature>
<dbReference type="GO" id="GO:0016020">
    <property type="term" value="C:membrane"/>
    <property type="evidence" value="ECO:0007669"/>
    <property type="project" value="UniProtKB-SubCell"/>
</dbReference>
<dbReference type="Gene3D" id="1.20.1740.10">
    <property type="entry name" value="Amino acid/polyamine transporter I"/>
    <property type="match status" value="1"/>
</dbReference>
<sequence>MSSWRRPFGRRPETTTAQEVDEGEVTDGSLHYVVEKGGNDSQPSYQEATGAPVEVNSPLGYNVGAVTIIFLNISKMVGTGVYSTPASIYRGTGSVGLSMIYWVLGFFTSVSSLSVYLEYASYFPNRSGSEVVYLEQAYPRPRWFFPTAFAVQSVIFSFSSSNAIVLAQYLFRINGHVPTDWQLKGVAVAGYTVAVLFVFFNTKFSYWFQNAVGIVKVVTLIFVAITGLVVLGGNTRVADPHMNFRHPFEGKATPYGLTNALVKIIFSYTGYENAFNVVNEVRNPVKQLKRNGFISLAVVTILYIFANVAYFSAVPKKDIAKANQVAASLFFGAVFGSSRAVKGLNFLIALSAFGNLLAVLLGSSRLVRECGRQGVLPYPRFWASTRPFGTPTGPYLVKWILTVIMILAPPAGDAFNFVVDLQVYPTAFFSFIMAVGIYAVRWRRKRANLPPATFRAWDIAVVFNVLVAVYLLVMPWYPPDGGVYAGDVSFWYATSVATGLALIVACFLYYIVWKSVLPRFGGYRLRQEVLALDNGAQSHKIVKVPVDELAHWDATHDIVGRPVTEQGSDSKEEPRHEKSDDVGVITQRTL</sequence>
<feature type="transmembrane region" description="Helical" evidence="6">
    <location>
        <begin position="291"/>
        <end position="313"/>
    </location>
</feature>
<keyword evidence="8" id="KW-1185">Reference proteome</keyword>
<dbReference type="GO" id="GO:0015179">
    <property type="term" value="F:L-amino acid transmembrane transporter activity"/>
    <property type="evidence" value="ECO:0007669"/>
    <property type="project" value="TreeGrafter"/>
</dbReference>
<dbReference type="InterPro" id="IPR002293">
    <property type="entry name" value="AA/rel_permease1"/>
</dbReference>
<feature type="region of interest" description="Disordered" evidence="5">
    <location>
        <begin position="1"/>
        <end position="21"/>
    </location>
</feature>
<evidence type="ECO:0000256" key="3">
    <source>
        <dbReference type="ARBA" id="ARBA00022989"/>
    </source>
</evidence>
<feature type="transmembrane region" description="Helical" evidence="6">
    <location>
        <begin position="143"/>
        <end position="171"/>
    </location>
</feature>
<dbReference type="EMBL" id="QVQW01000046">
    <property type="protein sequence ID" value="RKU43145.1"/>
    <property type="molecule type" value="Genomic_DNA"/>
</dbReference>
<feature type="transmembrane region" description="Helical" evidence="6">
    <location>
        <begin position="183"/>
        <end position="200"/>
    </location>
</feature>
<feature type="transmembrane region" description="Helical" evidence="6">
    <location>
        <begin position="99"/>
        <end position="123"/>
    </location>
</feature>
<evidence type="ECO:0000313" key="8">
    <source>
        <dbReference type="Proteomes" id="UP000275385"/>
    </source>
</evidence>
<proteinExistence type="predicted"/>
<dbReference type="PANTHER" id="PTHR11785:SF353">
    <property type="entry name" value="METHIONINE TRANSPORTER (EUROFUNG)"/>
    <property type="match status" value="1"/>
</dbReference>
<name>A0A420Y5H7_9PEZI</name>
<evidence type="ECO:0008006" key="9">
    <source>
        <dbReference type="Google" id="ProtNLM"/>
    </source>
</evidence>
<evidence type="ECO:0000256" key="2">
    <source>
        <dbReference type="ARBA" id="ARBA00022692"/>
    </source>
</evidence>
<accession>A0A420Y5H7</accession>
<dbReference type="Pfam" id="PF13520">
    <property type="entry name" value="AA_permease_2"/>
    <property type="match status" value="1"/>
</dbReference>
<keyword evidence="2 6" id="KW-0812">Transmembrane</keyword>
<feature type="transmembrane region" description="Helical" evidence="6">
    <location>
        <begin position="206"/>
        <end position="231"/>
    </location>
</feature>